<dbReference type="AlphaFoldDB" id="A0AAW0MJM0"/>
<sequence length="189" mass="21695">MLFDKQSLLKPVYLEQPAAASASSVWSNHGRISVSKRAEREQNGHSLSRDGSAQNRREEGGRFRYQKLWKSYVKLRHLLANSPKVKQLDKQKLTQRESQGDTAKSTAPHSHTCLTSLIAVEGLDRPKEQHYTSTAHASLWTGSSDVIAVEKVVDDANVWRALGKKQQPWVQKGYRQEWRKSWKRLKFAW</sequence>
<proteinExistence type="predicted"/>
<gene>
    <name evidence="3" type="ORF">WMY93_033883</name>
</gene>
<dbReference type="EMBL" id="JBBPFD010000283">
    <property type="protein sequence ID" value="KAK7879338.1"/>
    <property type="molecule type" value="Genomic_DNA"/>
</dbReference>
<evidence type="ECO:0000259" key="2">
    <source>
        <dbReference type="Pfam" id="PF26050"/>
    </source>
</evidence>
<comment type="caution">
    <text evidence="3">The sequence shown here is derived from an EMBL/GenBank/DDBJ whole genome shotgun (WGS) entry which is preliminary data.</text>
</comment>
<keyword evidence="4" id="KW-1185">Reference proteome</keyword>
<evidence type="ECO:0000313" key="3">
    <source>
        <dbReference type="EMBL" id="KAK7879338.1"/>
    </source>
</evidence>
<reference evidence="4" key="1">
    <citation type="submission" date="2024-04" db="EMBL/GenBank/DDBJ databases">
        <title>Salinicola lusitanus LLJ914,a marine bacterium isolated from the Okinawa Trough.</title>
        <authorList>
            <person name="Li J."/>
        </authorList>
    </citation>
    <scope>NUCLEOTIDE SEQUENCE [LARGE SCALE GENOMIC DNA]</scope>
</reference>
<name>A0AAW0MJM0_9GOBI</name>
<dbReference type="InterPro" id="IPR058938">
    <property type="entry name" value="Helical_CED_Drosha"/>
</dbReference>
<feature type="compositionally biased region" description="Polar residues" evidence="1">
    <location>
        <begin position="44"/>
        <end position="54"/>
    </location>
</feature>
<feature type="region of interest" description="Disordered" evidence="1">
    <location>
        <begin position="86"/>
        <end position="108"/>
    </location>
</feature>
<evidence type="ECO:0000256" key="1">
    <source>
        <dbReference type="SAM" id="MobiDB-lite"/>
    </source>
</evidence>
<organism evidence="3 4">
    <name type="scientific">Mugilogobius chulae</name>
    <name type="common">yellowstripe goby</name>
    <dbReference type="NCBI Taxonomy" id="88201"/>
    <lineage>
        <taxon>Eukaryota</taxon>
        <taxon>Metazoa</taxon>
        <taxon>Chordata</taxon>
        <taxon>Craniata</taxon>
        <taxon>Vertebrata</taxon>
        <taxon>Euteleostomi</taxon>
        <taxon>Actinopterygii</taxon>
        <taxon>Neopterygii</taxon>
        <taxon>Teleostei</taxon>
        <taxon>Neoteleostei</taxon>
        <taxon>Acanthomorphata</taxon>
        <taxon>Gobiaria</taxon>
        <taxon>Gobiiformes</taxon>
        <taxon>Gobioidei</taxon>
        <taxon>Gobiidae</taxon>
        <taxon>Gobionellinae</taxon>
        <taxon>Mugilogobius</taxon>
    </lineage>
</organism>
<evidence type="ECO:0000313" key="4">
    <source>
        <dbReference type="Proteomes" id="UP001460270"/>
    </source>
</evidence>
<feature type="region of interest" description="Disordered" evidence="1">
    <location>
        <begin position="35"/>
        <end position="59"/>
    </location>
</feature>
<feature type="domain" description="Ribonuclease 3 central" evidence="2">
    <location>
        <begin position="62"/>
        <end position="99"/>
    </location>
</feature>
<protein>
    <recommendedName>
        <fullName evidence="2">Ribonuclease 3 central domain-containing protein</fullName>
    </recommendedName>
</protein>
<accession>A0AAW0MJM0</accession>
<feature type="compositionally biased region" description="Basic and acidic residues" evidence="1">
    <location>
        <begin position="86"/>
        <end position="99"/>
    </location>
</feature>
<dbReference type="Pfam" id="PF26050">
    <property type="entry name" value="Helical_CED_Drosha"/>
    <property type="match status" value="1"/>
</dbReference>
<dbReference type="Proteomes" id="UP001460270">
    <property type="component" value="Unassembled WGS sequence"/>
</dbReference>